<comment type="catalytic activity">
    <reaction evidence="7">
        <text>L-ornithine + H(+) = putrescine + CO2</text>
        <dbReference type="Rhea" id="RHEA:22964"/>
        <dbReference type="ChEBI" id="CHEBI:15378"/>
        <dbReference type="ChEBI" id="CHEBI:16526"/>
        <dbReference type="ChEBI" id="CHEBI:46911"/>
        <dbReference type="ChEBI" id="CHEBI:326268"/>
        <dbReference type="EC" id="4.1.1.17"/>
    </reaction>
</comment>
<dbReference type="SUPFAM" id="SSF51419">
    <property type="entry name" value="PLP-binding barrel"/>
    <property type="match status" value="1"/>
</dbReference>
<dbReference type="PRINTS" id="PR01182">
    <property type="entry name" value="ORNDCRBXLASE"/>
</dbReference>
<dbReference type="SUPFAM" id="SSF50621">
    <property type="entry name" value="Alanine racemase C-terminal domain-like"/>
    <property type="match status" value="1"/>
</dbReference>
<dbReference type="InterPro" id="IPR029066">
    <property type="entry name" value="PLP-binding_barrel"/>
</dbReference>
<dbReference type="GO" id="GO:0004586">
    <property type="term" value="F:ornithine decarboxylase activity"/>
    <property type="evidence" value="ECO:0007669"/>
    <property type="project" value="UniProtKB-EC"/>
</dbReference>
<dbReference type="InterPro" id="IPR022653">
    <property type="entry name" value="De-COase2_pyr-phos_BS"/>
</dbReference>
<dbReference type="Gene3D" id="2.40.37.10">
    <property type="entry name" value="Lyase, Ornithine Decarboxylase, Chain A, domain 1"/>
    <property type="match status" value="1"/>
</dbReference>
<dbReference type="PROSITE" id="PS00879">
    <property type="entry name" value="ODR_DC_2_2"/>
    <property type="match status" value="1"/>
</dbReference>
<evidence type="ECO:0000256" key="5">
    <source>
        <dbReference type="ARBA" id="ARBA00034115"/>
    </source>
</evidence>
<evidence type="ECO:0000256" key="8">
    <source>
        <dbReference type="PIRSR" id="PIRSR600183-50"/>
    </source>
</evidence>
<dbReference type="GO" id="GO:0005737">
    <property type="term" value="C:cytoplasm"/>
    <property type="evidence" value="ECO:0007669"/>
    <property type="project" value="TreeGrafter"/>
</dbReference>
<dbReference type="Gene3D" id="3.20.20.10">
    <property type="entry name" value="Alanine racemase"/>
    <property type="match status" value="1"/>
</dbReference>
<dbReference type="GO" id="GO:0033387">
    <property type="term" value="P:putrescine biosynthetic process from arginine, via ornithine"/>
    <property type="evidence" value="ECO:0007669"/>
    <property type="project" value="TreeGrafter"/>
</dbReference>
<accession>A0A839SZE1</accession>
<evidence type="ECO:0000313" key="11">
    <source>
        <dbReference type="Proteomes" id="UP000549250"/>
    </source>
</evidence>
<protein>
    <recommendedName>
        <fullName evidence="6">ornithine decarboxylase</fullName>
        <ecNumber evidence="6">4.1.1.17</ecNumber>
    </recommendedName>
</protein>
<dbReference type="Pfam" id="PF02784">
    <property type="entry name" value="Orn_Arg_deC_N"/>
    <property type="match status" value="1"/>
</dbReference>
<dbReference type="InterPro" id="IPR009006">
    <property type="entry name" value="Ala_racemase/Decarboxylase_C"/>
</dbReference>
<dbReference type="InterPro" id="IPR000183">
    <property type="entry name" value="Orn/DAP/Arg_de-COase"/>
</dbReference>
<evidence type="ECO:0000256" key="1">
    <source>
        <dbReference type="ARBA" id="ARBA00001933"/>
    </source>
</evidence>
<dbReference type="InterPro" id="IPR022657">
    <property type="entry name" value="De-COase2_CS"/>
</dbReference>
<dbReference type="PANTHER" id="PTHR11482">
    <property type="entry name" value="ARGININE/DIAMINOPIMELATE/ORNITHINE DECARBOXYLASE"/>
    <property type="match status" value="1"/>
</dbReference>
<evidence type="ECO:0000313" key="10">
    <source>
        <dbReference type="EMBL" id="MBB3102059.1"/>
    </source>
</evidence>
<comment type="cofactor">
    <cofactor evidence="1 8">
        <name>pyridoxal 5'-phosphate</name>
        <dbReference type="ChEBI" id="CHEBI:597326"/>
    </cofactor>
</comment>
<dbReference type="PRINTS" id="PR01179">
    <property type="entry name" value="ODADCRBXLASE"/>
</dbReference>
<comment type="pathway">
    <text evidence="5">Amine and polyamine biosynthesis; putrescine biosynthesis via L-ornithine pathway; putrescine from L-ornithine: step 1/1.</text>
</comment>
<feature type="domain" description="Orn/DAP/Arg decarboxylase 2 N-terminal" evidence="9">
    <location>
        <begin position="38"/>
        <end position="271"/>
    </location>
</feature>
<comment type="caution">
    <text evidence="10">The sequence shown here is derived from an EMBL/GenBank/DDBJ whole genome shotgun (WGS) entry which is preliminary data.</text>
</comment>
<keyword evidence="3 8" id="KW-0663">Pyridoxal phosphate</keyword>
<dbReference type="FunFam" id="3.20.20.10:FF:000008">
    <property type="entry name" value="Ornithine decarboxylase"/>
    <property type="match status" value="1"/>
</dbReference>
<dbReference type="AlphaFoldDB" id="A0A839SZE1"/>
<organism evidence="10 11">
    <name type="scientific">Azomonas macrocytogenes</name>
    <name type="common">Azotobacter macrocytogenes</name>
    <dbReference type="NCBI Taxonomy" id="69962"/>
    <lineage>
        <taxon>Bacteria</taxon>
        <taxon>Pseudomonadati</taxon>
        <taxon>Pseudomonadota</taxon>
        <taxon>Gammaproteobacteria</taxon>
        <taxon>Pseudomonadales</taxon>
        <taxon>Pseudomonadaceae</taxon>
        <taxon>Azomonas</taxon>
    </lineage>
</organism>
<dbReference type="InterPro" id="IPR002433">
    <property type="entry name" value="Orn_de-COase"/>
</dbReference>
<evidence type="ECO:0000259" key="9">
    <source>
        <dbReference type="Pfam" id="PF02784"/>
    </source>
</evidence>
<evidence type="ECO:0000256" key="7">
    <source>
        <dbReference type="ARBA" id="ARBA00049127"/>
    </source>
</evidence>
<evidence type="ECO:0000256" key="3">
    <source>
        <dbReference type="ARBA" id="ARBA00022898"/>
    </source>
</evidence>
<keyword evidence="4 10" id="KW-0456">Lyase</keyword>
<reference evidence="10 11" key="1">
    <citation type="submission" date="2020-08" db="EMBL/GenBank/DDBJ databases">
        <title>Genomic Encyclopedia of Type Strains, Phase III (KMG-III): the genomes of soil and plant-associated and newly described type strains.</title>
        <authorList>
            <person name="Whitman W."/>
        </authorList>
    </citation>
    <scope>NUCLEOTIDE SEQUENCE [LARGE SCALE GENOMIC DNA]</scope>
    <source>
        <strain evidence="10 11">CECT 4462</strain>
    </source>
</reference>
<keyword evidence="11" id="KW-1185">Reference proteome</keyword>
<dbReference type="Proteomes" id="UP000549250">
    <property type="component" value="Unassembled WGS sequence"/>
</dbReference>
<dbReference type="CDD" id="cd00622">
    <property type="entry name" value="PLPDE_III_ODC"/>
    <property type="match status" value="1"/>
</dbReference>
<feature type="active site" description="Proton donor" evidence="8">
    <location>
        <position position="335"/>
    </location>
</feature>
<dbReference type="EC" id="4.1.1.17" evidence="6"/>
<evidence type="ECO:0000256" key="4">
    <source>
        <dbReference type="ARBA" id="ARBA00023239"/>
    </source>
</evidence>
<dbReference type="FunFam" id="2.40.37.10:FF:000004">
    <property type="entry name" value="Ornithine decarboxylase"/>
    <property type="match status" value="1"/>
</dbReference>
<gene>
    <name evidence="10" type="ORF">FHR87_000419</name>
</gene>
<dbReference type="InterPro" id="IPR022644">
    <property type="entry name" value="De-COase2_N"/>
</dbReference>
<name>A0A839SZE1_AZOMA</name>
<dbReference type="EMBL" id="JACHXI010000001">
    <property type="protein sequence ID" value="MBB3102059.1"/>
    <property type="molecule type" value="Genomic_DNA"/>
</dbReference>
<dbReference type="PROSITE" id="PS00878">
    <property type="entry name" value="ODR_DC_2_1"/>
    <property type="match status" value="1"/>
</dbReference>
<comment type="similarity">
    <text evidence="2">Belongs to the Orn/Lys/Arg decarboxylase class-II family.</text>
</comment>
<dbReference type="PANTHER" id="PTHR11482:SF6">
    <property type="entry name" value="ORNITHINE DECARBOXYLASE 1-RELATED"/>
    <property type="match status" value="1"/>
</dbReference>
<dbReference type="RefSeq" id="WP_183165017.1">
    <property type="nucleotide sequence ID" value="NZ_JACHXI010000001.1"/>
</dbReference>
<feature type="modified residue" description="N6-(pyridoxal phosphate)lysine" evidence="8">
    <location>
        <position position="57"/>
    </location>
</feature>
<proteinExistence type="inferred from homology"/>
<evidence type="ECO:0000256" key="2">
    <source>
        <dbReference type="ARBA" id="ARBA00008872"/>
    </source>
</evidence>
<evidence type="ECO:0000256" key="6">
    <source>
        <dbReference type="ARBA" id="ARBA00034138"/>
    </source>
</evidence>
<sequence length="388" mass="43630">MSVKIEDYYSRETFKKMKGFADDRETPFVVIDTNIIAQAYDELVGNFPFAKIYYAVKANPATEITELLRAKGSNFDIASIYELDKVLATGVEPTRISYGNTIKKAKDIRYFYEKGVRLFATDSEADLRNIAKAAPGSKIYVRILSEGSTTADWPLSRKFGCQPDMALDLLILARQLGLEPYGVSFHVGSQQRDIDVWDAVIAKVKVIFERLREEDGIVLKMINMGGGFPANYMTKTNSLEIYAQEIIRFLKEDFGDELPEIILEPGRSLIANAGILVSEVVLVARKSRTAVERWVYTDVGKFSGLIETMDEAIKFPIWTEKKGELEEVVIAGPTCDSADIMYENYKYGLPLNLASGDRLYWFSTGAYTTSYSAVEFNGFPPLKAYYIS</sequence>